<dbReference type="AlphaFoldDB" id="A0A9D2D6Y3"/>
<comment type="caution">
    <text evidence="2">The sequence shown here is derived from an EMBL/GenBank/DDBJ whole genome shotgun (WGS) entry which is preliminary data.</text>
</comment>
<proteinExistence type="inferred from homology"/>
<reference evidence="2" key="1">
    <citation type="journal article" date="2021" name="PeerJ">
        <title>Extensive microbial diversity within the chicken gut microbiome revealed by metagenomics and culture.</title>
        <authorList>
            <person name="Gilroy R."/>
            <person name="Ravi A."/>
            <person name="Getino M."/>
            <person name="Pursley I."/>
            <person name="Horton D.L."/>
            <person name="Alikhan N.F."/>
            <person name="Baker D."/>
            <person name="Gharbi K."/>
            <person name="Hall N."/>
            <person name="Watson M."/>
            <person name="Adriaenssens E.M."/>
            <person name="Foster-Nyarko E."/>
            <person name="Jarju S."/>
            <person name="Secka A."/>
            <person name="Antonio M."/>
            <person name="Oren A."/>
            <person name="Chaudhuri R.R."/>
            <person name="La Ragione R."/>
            <person name="Hildebrand F."/>
            <person name="Pallen M.J."/>
        </authorList>
    </citation>
    <scope>NUCLEOTIDE SEQUENCE</scope>
    <source>
        <strain evidence="2">CHK192-19661</strain>
    </source>
</reference>
<comment type="similarity">
    <text evidence="1">Belongs to the ROK (NagC/XylR) family.</text>
</comment>
<dbReference type="InterPro" id="IPR043129">
    <property type="entry name" value="ATPase_NBD"/>
</dbReference>
<sequence>MKYYAGLDLGGTFVKGGIVDEEGNILVKDKIPTGKERPYEEIAKDMAELAAELAKRANVPAGALAAAGIGSPGLIDSGKGIVVYNNNLGWKKAALAAEVKKYLGVPVYVTNDANAAALGESFAGAAKQYGSSIFVTLGTGVGGGIIIDGKLFEGNRSAGAEIGHMVIRMGGEKCTCGRKGCFEAYASATALIRQTQNAMRKAPESILWKLAPTPEEVDGKTAFDGLRAGDKTAEKVVNAYIGYLAEGLANLANIFRPEAIVLGGGVCAEGETLLAPLRRKMNRLVYAGTKYAPVLLLTASLGNDAGLVGAARFAQQH</sequence>
<dbReference type="PANTHER" id="PTHR18964:SF149">
    <property type="entry name" value="BIFUNCTIONAL UDP-N-ACETYLGLUCOSAMINE 2-EPIMERASE_N-ACETYLMANNOSAMINE KINASE"/>
    <property type="match status" value="1"/>
</dbReference>
<dbReference type="InterPro" id="IPR049874">
    <property type="entry name" value="ROK_cs"/>
</dbReference>
<dbReference type="InterPro" id="IPR000600">
    <property type="entry name" value="ROK"/>
</dbReference>
<accession>A0A9D2D6Y3</accession>
<dbReference type="Proteomes" id="UP000824025">
    <property type="component" value="Unassembled WGS sequence"/>
</dbReference>
<dbReference type="PANTHER" id="PTHR18964">
    <property type="entry name" value="ROK (REPRESSOR, ORF, KINASE) FAMILY"/>
    <property type="match status" value="1"/>
</dbReference>
<dbReference type="PROSITE" id="PS01125">
    <property type="entry name" value="ROK"/>
    <property type="match status" value="1"/>
</dbReference>
<dbReference type="EMBL" id="DXCF01000021">
    <property type="protein sequence ID" value="HIZ09708.1"/>
    <property type="molecule type" value="Genomic_DNA"/>
</dbReference>
<evidence type="ECO:0000313" key="2">
    <source>
        <dbReference type="EMBL" id="HIZ09708.1"/>
    </source>
</evidence>
<name>A0A9D2D6Y3_9FIRM</name>
<gene>
    <name evidence="2" type="ORF">H9726_04380</name>
</gene>
<reference evidence="2" key="2">
    <citation type="submission" date="2021-04" db="EMBL/GenBank/DDBJ databases">
        <authorList>
            <person name="Gilroy R."/>
        </authorList>
    </citation>
    <scope>NUCLEOTIDE SEQUENCE</scope>
    <source>
        <strain evidence="2">CHK192-19661</strain>
    </source>
</reference>
<dbReference type="Gene3D" id="3.30.420.40">
    <property type="match status" value="2"/>
</dbReference>
<organism evidence="2 3">
    <name type="scientific">Candidatus Borkfalkia avicola</name>
    <dbReference type="NCBI Taxonomy" id="2838503"/>
    <lineage>
        <taxon>Bacteria</taxon>
        <taxon>Bacillati</taxon>
        <taxon>Bacillota</taxon>
        <taxon>Clostridia</taxon>
        <taxon>Christensenellales</taxon>
        <taxon>Christensenellaceae</taxon>
        <taxon>Candidatus Borkfalkia</taxon>
    </lineage>
</organism>
<protein>
    <submittedName>
        <fullName evidence="2">ROK family protein</fullName>
    </submittedName>
</protein>
<dbReference type="SUPFAM" id="SSF53067">
    <property type="entry name" value="Actin-like ATPase domain"/>
    <property type="match status" value="1"/>
</dbReference>
<evidence type="ECO:0000313" key="3">
    <source>
        <dbReference type="Proteomes" id="UP000824025"/>
    </source>
</evidence>
<dbReference type="Pfam" id="PF00480">
    <property type="entry name" value="ROK"/>
    <property type="match status" value="1"/>
</dbReference>
<evidence type="ECO:0000256" key="1">
    <source>
        <dbReference type="ARBA" id="ARBA00006479"/>
    </source>
</evidence>